<evidence type="ECO:0000313" key="4">
    <source>
        <dbReference type="Proteomes" id="UP001497453"/>
    </source>
</evidence>
<evidence type="ECO:0000256" key="2">
    <source>
        <dbReference type="SAM" id="MobiDB-lite"/>
    </source>
</evidence>
<dbReference type="Proteomes" id="UP001497453">
    <property type="component" value="Chromosome 2"/>
</dbReference>
<protein>
    <recommendedName>
        <fullName evidence="5">Alpha/beta-hydrolase</fullName>
    </recommendedName>
</protein>
<dbReference type="PANTHER" id="PTHR43039">
    <property type="entry name" value="ESTERASE-RELATED"/>
    <property type="match status" value="1"/>
</dbReference>
<dbReference type="InterPro" id="IPR029058">
    <property type="entry name" value="AB_hydrolase_fold"/>
</dbReference>
<keyword evidence="4" id="KW-1185">Reference proteome</keyword>
<accession>A0ABP1D513</accession>
<name>A0ABP1D513_9APHY</name>
<evidence type="ECO:0000256" key="1">
    <source>
        <dbReference type="ARBA" id="ARBA00008645"/>
    </source>
</evidence>
<sequence length="505" mass="57116">MPFVDLVSKEDYASLWYYTNSPYNNVGDFKPERPTIVMLHPFIMDSTWCYPQLDDPRLNENYNIVILDTRLTGKSVCKFSGKYDLWVAAADIAHAFHHLRLPAAHIFASEVFVLVALRLAILFPELCLSLTLCNVPPEEERKDVLNSLDDILSLWCHAQDLATFEHANRDLLEFAAGKRLGKAGGGSPQNSISDRNREAYRDVLGSLGSAERHLASAHADKLVEVELEDELVSFWQTTYPPFRRSYLMSFIQTFCHDQRIPLTADELAQIEMPVMIMQAANNALYPVKYAEALRKKLVGVPNGAMLQLVHGRVGFITLVRSSIVNQLFSKFLATLERPGPHDECAASSLKFTMSRALQRLSLLKKDPSMRQRDVLTPLSFSCCDDETAQKHIELVKSYAKGQRSAFSPLGADGRPIRKFSERKDHWLSEEDLDGQDEVRRESFHKPPAVWVDPPPSSDEKDDVASLATFSISRRSEYSSGSTIEKVPTRSDTRKSVQKQLIRLLR</sequence>
<comment type="similarity">
    <text evidence="1">Belongs to the AB hydrolase superfamily.</text>
</comment>
<evidence type="ECO:0000313" key="3">
    <source>
        <dbReference type="EMBL" id="CAL1702088.1"/>
    </source>
</evidence>
<proteinExistence type="inferred from homology"/>
<gene>
    <name evidence="3" type="ORF">GFSPODELE1_LOCUS3871</name>
</gene>
<evidence type="ECO:0008006" key="5">
    <source>
        <dbReference type="Google" id="ProtNLM"/>
    </source>
</evidence>
<dbReference type="Gene3D" id="3.40.50.1820">
    <property type="entry name" value="alpha/beta hydrolase"/>
    <property type="match status" value="1"/>
</dbReference>
<dbReference type="EMBL" id="OZ037945">
    <property type="protein sequence ID" value="CAL1702088.1"/>
    <property type="molecule type" value="Genomic_DNA"/>
</dbReference>
<dbReference type="SUPFAM" id="SSF53474">
    <property type="entry name" value="alpha/beta-Hydrolases"/>
    <property type="match status" value="1"/>
</dbReference>
<organism evidence="3 4">
    <name type="scientific">Somion occarium</name>
    <dbReference type="NCBI Taxonomy" id="3059160"/>
    <lineage>
        <taxon>Eukaryota</taxon>
        <taxon>Fungi</taxon>
        <taxon>Dikarya</taxon>
        <taxon>Basidiomycota</taxon>
        <taxon>Agaricomycotina</taxon>
        <taxon>Agaricomycetes</taxon>
        <taxon>Polyporales</taxon>
        <taxon>Cerrenaceae</taxon>
        <taxon>Somion</taxon>
    </lineage>
</organism>
<reference evidence="4" key="1">
    <citation type="submission" date="2024-04" db="EMBL/GenBank/DDBJ databases">
        <authorList>
            <person name="Shaw F."/>
            <person name="Minotto A."/>
        </authorList>
    </citation>
    <scope>NUCLEOTIDE SEQUENCE [LARGE SCALE GENOMIC DNA]</scope>
</reference>
<feature type="region of interest" description="Disordered" evidence="2">
    <location>
        <begin position="476"/>
        <end position="505"/>
    </location>
</feature>